<dbReference type="InterPro" id="IPR051393">
    <property type="entry name" value="ABC_transporter_permease"/>
</dbReference>
<keyword evidence="6 7" id="KW-0472">Membrane</keyword>
<dbReference type="Pfam" id="PF00528">
    <property type="entry name" value="BPD_transp_1"/>
    <property type="match status" value="1"/>
</dbReference>
<dbReference type="InterPro" id="IPR000515">
    <property type="entry name" value="MetI-like"/>
</dbReference>
<dbReference type="Gene3D" id="1.10.3720.10">
    <property type="entry name" value="MetI-like"/>
    <property type="match status" value="1"/>
</dbReference>
<feature type="transmembrane region" description="Helical" evidence="7">
    <location>
        <begin position="91"/>
        <end position="114"/>
    </location>
</feature>
<evidence type="ECO:0000256" key="4">
    <source>
        <dbReference type="ARBA" id="ARBA00022692"/>
    </source>
</evidence>
<name>A0A839NDJ6_9MICO</name>
<keyword evidence="10" id="KW-1185">Reference proteome</keyword>
<dbReference type="PANTHER" id="PTHR30193">
    <property type="entry name" value="ABC TRANSPORTER PERMEASE PROTEIN"/>
    <property type="match status" value="1"/>
</dbReference>
<gene>
    <name evidence="9" type="ORF">FHU39_002596</name>
</gene>
<dbReference type="CDD" id="cd06261">
    <property type="entry name" value="TM_PBP2"/>
    <property type="match status" value="1"/>
</dbReference>
<keyword evidence="3" id="KW-1003">Cell membrane</keyword>
<evidence type="ECO:0000256" key="5">
    <source>
        <dbReference type="ARBA" id="ARBA00022989"/>
    </source>
</evidence>
<dbReference type="GO" id="GO:0005886">
    <property type="term" value="C:plasma membrane"/>
    <property type="evidence" value="ECO:0007669"/>
    <property type="project" value="UniProtKB-SubCell"/>
</dbReference>
<comment type="subcellular location">
    <subcellularLocation>
        <location evidence="1 7">Cell membrane</location>
        <topology evidence="1 7">Multi-pass membrane protein</topology>
    </subcellularLocation>
</comment>
<dbReference type="Proteomes" id="UP000559182">
    <property type="component" value="Unassembled WGS sequence"/>
</dbReference>
<comment type="similarity">
    <text evidence="7">Belongs to the binding-protein-dependent transport system permease family.</text>
</comment>
<dbReference type="AlphaFoldDB" id="A0A839NDJ6"/>
<sequence length="307" mass="33859">MSTGKATKSRMTVAARRPRRAMQSPIAYLFVLPALAIFFVFTIGPTLYTAFISLFNWNPLNISQSTYIGLDNYKNAFTSQAEPSFWETARISAYFVVAMVVLGPLIALLIALLLQRGGRVMTATRTATLLPHVTPLVATSLVWMWIFNDKFGLANQALHAFGIGGKDWLHSNTWAMPVVIFVSLWHELGFISIIILGGLTTMSSELSEAAKVDGCSAFQEFIHITLPQLRPVMFFVVVISTITSLQAFTQFFTMTGGDYGTGTLSYEIYQQAFVVFHTGYAAALAIVLLVITAALSLLQFTLNRARD</sequence>
<proteinExistence type="inferred from homology"/>
<dbReference type="SUPFAM" id="SSF161098">
    <property type="entry name" value="MetI-like"/>
    <property type="match status" value="1"/>
</dbReference>
<keyword evidence="9" id="KW-0762">Sugar transport</keyword>
<evidence type="ECO:0000259" key="8">
    <source>
        <dbReference type="PROSITE" id="PS50928"/>
    </source>
</evidence>
<evidence type="ECO:0000256" key="3">
    <source>
        <dbReference type="ARBA" id="ARBA00022475"/>
    </source>
</evidence>
<dbReference type="RefSeq" id="WP_183320761.1">
    <property type="nucleotide sequence ID" value="NZ_JACHVQ010000001.1"/>
</dbReference>
<accession>A0A839NDJ6</accession>
<evidence type="ECO:0000256" key="1">
    <source>
        <dbReference type="ARBA" id="ARBA00004651"/>
    </source>
</evidence>
<feature type="domain" description="ABC transmembrane type-1" evidence="8">
    <location>
        <begin position="89"/>
        <end position="299"/>
    </location>
</feature>
<evidence type="ECO:0000256" key="2">
    <source>
        <dbReference type="ARBA" id="ARBA00022448"/>
    </source>
</evidence>
<dbReference type="InterPro" id="IPR035906">
    <property type="entry name" value="MetI-like_sf"/>
</dbReference>
<organism evidence="9 10">
    <name type="scientific">Flexivirga oryzae</name>
    <dbReference type="NCBI Taxonomy" id="1794944"/>
    <lineage>
        <taxon>Bacteria</taxon>
        <taxon>Bacillati</taxon>
        <taxon>Actinomycetota</taxon>
        <taxon>Actinomycetes</taxon>
        <taxon>Micrococcales</taxon>
        <taxon>Dermacoccaceae</taxon>
        <taxon>Flexivirga</taxon>
    </lineage>
</organism>
<reference evidence="9 10" key="1">
    <citation type="submission" date="2020-08" db="EMBL/GenBank/DDBJ databases">
        <title>Sequencing the genomes of 1000 actinobacteria strains.</title>
        <authorList>
            <person name="Klenk H.-P."/>
        </authorList>
    </citation>
    <scope>NUCLEOTIDE SEQUENCE [LARGE SCALE GENOMIC DNA]</scope>
    <source>
        <strain evidence="9 10">DSM 105369</strain>
    </source>
</reference>
<feature type="transmembrane region" description="Helical" evidence="7">
    <location>
        <begin position="126"/>
        <end position="146"/>
    </location>
</feature>
<keyword evidence="2 7" id="KW-0813">Transport</keyword>
<protein>
    <submittedName>
        <fullName evidence="9">Multiple sugar transport system permease protein</fullName>
    </submittedName>
</protein>
<feature type="transmembrane region" description="Helical" evidence="7">
    <location>
        <begin position="174"/>
        <end position="199"/>
    </location>
</feature>
<evidence type="ECO:0000313" key="10">
    <source>
        <dbReference type="Proteomes" id="UP000559182"/>
    </source>
</evidence>
<dbReference type="EMBL" id="JACHVQ010000001">
    <property type="protein sequence ID" value="MBB2892612.1"/>
    <property type="molecule type" value="Genomic_DNA"/>
</dbReference>
<comment type="caution">
    <text evidence="9">The sequence shown here is derived from an EMBL/GenBank/DDBJ whole genome shotgun (WGS) entry which is preliminary data.</text>
</comment>
<dbReference type="PANTHER" id="PTHR30193:SF37">
    <property type="entry name" value="INNER MEMBRANE ABC TRANSPORTER PERMEASE PROTEIN YCJO"/>
    <property type="match status" value="1"/>
</dbReference>
<feature type="transmembrane region" description="Helical" evidence="7">
    <location>
        <begin position="232"/>
        <end position="252"/>
    </location>
</feature>
<evidence type="ECO:0000313" key="9">
    <source>
        <dbReference type="EMBL" id="MBB2892612.1"/>
    </source>
</evidence>
<keyword evidence="4 7" id="KW-0812">Transmembrane</keyword>
<feature type="transmembrane region" description="Helical" evidence="7">
    <location>
        <begin position="26"/>
        <end position="51"/>
    </location>
</feature>
<dbReference type="GO" id="GO:0055085">
    <property type="term" value="P:transmembrane transport"/>
    <property type="evidence" value="ECO:0007669"/>
    <property type="project" value="InterPro"/>
</dbReference>
<evidence type="ECO:0000256" key="7">
    <source>
        <dbReference type="RuleBase" id="RU363032"/>
    </source>
</evidence>
<keyword evidence="5 7" id="KW-1133">Transmembrane helix</keyword>
<dbReference type="PROSITE" id="PS50928">
    <property type="entry name" value="ABC_TM1"/>
    <property type="match status" value="1"/>
</dbReference>
<feature type="transmembrane region" description="Helical" evidence="7">
    <location>
        <begin position="272"/>
        <end position="298"/>
    </location>
</feature>
<evidence type="ECO:0000256" key="6">
    <source>
        <dbReference type="ARBA" id="ARBA00023136"/>
    </source>
</evidence>